<protein>
    <submittedName>
        <fullName evidence="4">Fused response regulator/phosphatase</fullName>
    </submittedName>
</protein>
<sequence>MSGTLDGSAPLAVLLVEDDDGDAMLVAEHLADAEVAGGFRVMLHRAHTVADAERQVDDVECVLLDLALPDAEGLDALRRVLRERGGPAVVVLTGRHDHELGARAVAAGAQDYLLKHHVDGPSLSRALRYAVERVRGERVRQQLWDAHARAEENVRLERGLLPTPLVTDPDIAIAVRYEPGGGRRLLGGDFYDAVEGPDGTLHVVIGDVCGHGPDEAALGVNLRIAWRTVVLAETSDTQMLPTLGRLLVHERARTGIFATLAVLTVDPDRRRARLRLAGHPPPVLMPLAGGAAPLPVTRLGRPIGIVPDDRWEDLEIPLPEGWAMLLYTDGLVEGRPVPSAVSEGDDVLGTDGLLAVLERCLREEAEDGFSSERMLDRVMSQVRALTDERTDDVAAVLVVSGR</sequence>
<feature type="modified residue" description="4-aspartylphosphate" evidence="2">
    <location>
        <position position="65"/>
    </location>
</feature>
<dbReference type="RefSeq" id="WP_286056368.1">
    <property type="nucleotide sequence ID" value="NZ_JASVWF010000008.1"/>
</dbReference>
<dbReference type="PROSITE" id="PS50110">
    <property type="entry name" value="RESPONSE_REGULATORY"/>
    <property type="match status" value="1"/>
</dbReference>
<name>A0ABT7MK79_9PSEU</name>
<keyword evidence="5" id="KW-1185">Reference proteome</keyword>
<organism evidence="4 5">
    <name type="scientific">Actinomycetospora termitidis</name>
    <dbReference type="NCBI Taxonomy" id="3053470"/>
    <lineage>
        <taxon>Bacteria</taxon>
        <taxon>Bacillati</taxon>
        <taxon>Actinomycetota</taxon>
        <taxon>Actinomycetes</taxon>
        <taxon>Pseudonocardiales</taxon>
        <taxon>Pseudonocardiaceae</taxon>
        <taxon>Actinomycetospora</taxon>
    </lineage>
</organism>
<dbReference type="InterPro" id="IPR052016">
    <property type="entry name" value="Bact_Sigma-Reg"/>
</dbReference>
<evidence type="ECO:0000256" key="2">
    <source>
        <dbReference type="PROSITE-ProRule" id="PRU00169"/>
    </source>
</evidence>
<gene>
    <name evidence="4" type="ORF">QRT03_27605</name>
</gene>
<dbReference type="PANTHER" id="PTHR43156">
    <property type="entry name" value="STAGE II SPORULATION PROTEIN E-RELATED"/>
    <property type="match status" value="1"/>
</dbReference>
<evidence type="ECO:0000313" key="5">
    <source>
        <dbReference type="Proteomes" id="UP001231924"/>
    </source>
</evidence>
<dbReference type="EMBL" id="JASVWF010000008">
    <property type="protein sequence ID" value="MDL5159763.1"/>
    <property type="molecule type" value="Genomic_DNA"/>
</dbReference>
<feature type="domain" description="Response regulatory" evidence="3">
    <location>
        <begin position="12"/>
        <end position="130"/>
    </location>
</feature>
<dbReference type="Gene3D" id="3.40.50.2300">
    <property type="match status" value="1"/>
</dbReference>
<comment type="caution">
    <text evidence="4">The sequence shown here is derived from an EMBL/GenBank/DDBJ whole genome shotgun (WGS) entry which is preliminary data.</text>
</comment>
<dbReference type="InterPro" id="IPR001789">
    <property type="entry name" value="Sig_transdc_resp-reg_receiver"/>
</dbReference>
<accession>A0ABT7MK79</accession>
<dbReference type="Pfam" id="PF07228">
    <property type="entry name" value="SpoIIE"/>
    <property type="match status" value="1"/>
</dbReference>
<dbReference type="SMART" id="SM00331">
    <property type="entry name" value="PP2C_SIG"/>
    <property type="match status" value="1"/>
</dbReference>
<dbReference type="Pfam" id="PF00072">
    <property type="entry name" value="Response_reg"/>
    <property type="match status" value="1"/>
</dbReference>
<dbReference type="PANTHER" id="PTHR43156:SF2">
    <property type="entry name" value="STAGE II SPORULATION PROTEIN E"/>
    <property type="match status" value="1"/>
</dbReference>
<dbReference type="InterPro" id="IPR036457">
    <property type="entry name" value="PPM-type-like_dom_sf"/>
</dbReference>
<dbReference type="SMART" id="SM00448">
    <property type="entry name" value="REC"/>
    <property type="match status" value="1"/>
</dbReference>
<evidence type="ECO:0000313" key="4">
    <source>
        <dbReference type="EMBL" id="MDL5159763.1"/>
    </source>
</evidence>
<reference evidence="4 5" key="1">
    <citation type="submission" date="2023-06" db="EMBL/GenBank/DDBJ databases">
        <title>Actinomycetospora Odt1-22.</title>
        <authorList>
            <person name="Supong K."/>
        </authorList>
    </citation>
    <scope>NUCLEOTIDE SEQUENCE [LARGE SCALE GENOMIC DNA]</scope>
    <source>
        <strain evidence="4 5">Odt1-22</strain>
    </source>
</reference>
<evidence type="ECO:0000256" key="1">
    <source>
        <dbReference type="ARBA" id="ARBA00022801"/>
    </source>
</evidence>
<dbReference type="Proteomes" id="UP001231924">
    <property type="component" value="Unassembled WGS sequence"/>
</dbReference>
<proteinExistence type="predicted"/>
<keyword evidence="2" id="KW-0597">Phosphoprotein</keyword>
<dbReference type="InterPro" id="IPR001932">
    <property type="entry name" value="PPM-type_phosphatase-like_dom"/>
</dbReference>
<dbReference type="Gene3D" id="3.60.40.10">
    <property type="entry name" value="PPM-type phosphatase domain"/>
    <property type="match status" value="1"/>
</dbReference>
<dbReference type="CDD" id="cd00156">
    <property type="entry name" value="REC"/>
    <property type="match status" value="1"/>
</dbReference>
<evidence type="ECO:0000259" key="3">
    <source>
        <dbReference type="PROSITE" id="PS50110"/>
    </source>
</evidence>
<dbReference type="SUPFAM" id="SSF52172">
    <property type="entry name" value="CheY-like"/>
    <property type="match status" value="1"/>
</dbReference>
<dbReference type="InterPro" id="IPR011006">
    <property type="entry name" value="CheY-like_superfamily"/>
</dbReference>
<keyword evidence="1" id="KW-0378">Hydrolase</keyword>